<keyword evidence="1" id="KW-0472">Membrane</keyword>
<sequence length="584" mass="63445">MSQLPSDFPEMPRSVGGHTLPNFMNAKIIERHVKMPVVNLPHKFDFSIKKSDAFGANTGKAFDEGATWFPLKLVHMTWTANGVSSYRGLYGRGATAIYGKVSEGHELKMSLAKDEYITGISGTYTDRITSLSIITTKATHKVGTDSGESFKFEVPEDHHVVGFHGRADDHIRALGVSYSRRLASIAPPSRATRSSLAAADDDQPNIEPFYSNLYLDANTQSQWAKNDMSSIENKRAQAQKDLQPIYDNISKNGETAWTLVEKDGQQYYLSWTQSATMWAYVNDQPQAAGLSAAGDPPKTKTSIISVGSYSMTSNLLGISGYVWKNIPITAIASLIALTFVYFMKGLISDGVAWGIEFAATQLAEAAAAAGVEELAIAIPTSVASAGGLIIAGIIGIALFFAVMALADILFRQYFLTVNVFNFDAQHEWKSLGWYSDNADISNGEWKNETIPKFAPAGSSVTPPGFDPVQNLENVVTYLSMAFENDSTFLEGLGIGVLMSRDDNTEGIAIKYVVHRFSDNDIGIQAITSNPATYDLKGYYNGSWVSGNSTETILGSLRITGHTPYLSGAPNQSYEYNVNIGLPPA</sequence>
<gene>
    <name evidence="3" type="ORF">BDN71DRAFT_1441907</name>
</gene>
<evidence type="ECO:0000259" key="2">
    <source>
        <dbReference type="PROSITE" id="PS51752"/>
    </source>
</evidence>
<dbReference type="Pfam" id="PF01419">
    <property type="entry name" value="Jacalin"/>
    <property type="match status" value="1"/>
</dbReference>
<evidence type="ECO:0000313" key="3">
    <source>
        <dbReference type="EMBL" id="KAF9499317.1"/>
    </source>
</evidence>
<keyword evidence="1" id="KW-0812">Transmembrane</keyword>
<organism evidence="3 4">
    <name type="scientific">Pleurotus eryngii</name>
    <name type="common">Boletus of the steppes</name>
    <dbReference type="NCBI Taxonomy" id="5323"/>
    <lineage>
        <taxon>Eukaryota</taxon>
        <taxon>Fungi</taxon>
        <taxon>Dikarya</taxon>
        <taxon>Basidiomycota</taxon>
        <taxon>Agaricomycotina</taxon>
        <taxon>Agaricomycetes</taxon>
        <taxon>Agaricomycetidae</taxon>
        <taxon>Agaricales</taxon>
        <taxon>Pleurotineae</taxon>
        <taxon>Pleurotaceae</taxon>
        <taxon>Pleurotus</taxon>
    </lineage>
</organism>
<dbReference type="SUPFAM" id="SSF51101">
    <property type="entry name" value="Mannose-binding lectins"/>
    <property type="match status" value="1"/>
</dbReference>
<dbReference type="AlphaFoldDB" id="A0A9P6A3D9"/>
<evidence type="ECO:0000256" key="1">
    <source>
        <dbReference type="SAM" id="Phobius"/>
    </source>
</evidence>
<protein>
    <recommendedName>
        <fullName evidence="2">Jacalin-type lectin domain-containing protein</fullName>
    </recommendedName>
</protein>
<dbReference type="PANTHER" id="PTHR47293">
    <property type="entry name" value="JACALIN-RELATED LECTIN 3"/>
    <property type="match status" value="1"/>
</dbReference>
<accession>A0A9P6A3D9</accession>
<dbReference type="PANTHER" id="PTHR47293:SF15">
    <property type="entry name" value="JACALIN-RELATED LECTIN 19"/>
    <property type="match status" value="1"/>
</dbReference>
<feature type="transmembrane region" description="Helical" evidence="1">
    <location>
        <begin position="388"/>
        <end position="410"/>
    </location>
</feature>
<feature type="domain" description="Jacalin-type lectin" evidence="2">
    <location>
        <begin position="48"/>
        <end position="180"/>
    </location>
</feature>
<dbReference type="Proteomes" id="UP000807025">
    <property type="component" value="Unassembled WGS sequence"/>
</dbReference>
<dbReference type="EMBL" id="MU154532">
    <property type="protein sequence ID" value="KAF9499317.1"/>
    <property type="molecule type" value="Genomic_DNA"/>
</dbReference>
<keyword evidence="1" id="KW-1133">Transmembrane helix</keyword>
<dbReference type="Gene3D" id="2.100.10.30">
    <property type="entry name" value="Jacalin-like lectin domain"/>
    <property type="match status" value="1"/>
</dbReference>
<proteinExistence type="predicted"/>
<dbReference type="PROSITE" id="PS51752">
    <property type="entry name" value="JACALIN_LECTIN"/>
    <property type="match status" value="1"/>
</dbReference>
<name>A0A9P6A3D9_PLEER</name>
<dbReference type="InterPro" id="IPR001229">
    <property type="entry name" value="Jacalin-like_lectin_dom"/>
</dbReference>
<evidence type="ECO:0000313" key="4">
    <source>
        <dbReference type="Proteomes" id="UP000807025"/>
    </source>
</evidence>
<dbReference type="SMART" id="SM00915">
    <property type="entry name" value="Jacalin"/>
    <property type="match status" value="1"/>
</dbReference>
<reference evidence="3" key="1">
    <citation type="submission" date="2020-11" db="EMBL/GenBank/DDBJ databases">
        <authorList>
            <consortium name="DOE Joint Genome Institute"/>
            <person name="Ahrendt S."/>
            <person name="Riley R."/>
            <person name="Andreopoulos W."/>
            <person name="Labutti K."/>
            <person name="Pangilinan J."/>
            <person name="Ruiz-Duenas F.J."/>
            <person name="Barrasa J.M."/>
            <person name="Sanchez-Garcia M."/>
            <person name="Camarero S."/>
            <person name="Miyauchi S."/>
            <person name="Serrano A."/>
            <person name="Linde D."/>
            <person name="Babiker R."/>
            <person name="Drula E."/>
            <person name="Ayuso-Fernandez I."/>
            <person name="Pacheco R."/>
            <person name="Padilla G."/>
            <person name="Ferreira P."/>
            <person name="Barriuso J."/>
            <person name="Kellner H."/>
            <person name="Castanera R."/>
            <person name="Alfaro M."/>
            <person name="Ramirez L."/>
            <person name="Pisabarro A.G."/>
            <person name="Kuo A."/>
            <person name="Tritt A."/>
            <person name="Lipzen A."/>
            <person name="He G."/>
            <person name="Yan M."/>
            <person name="Ng V."/>
            <person name="Cullen D."/>
            <person name="Martin F."/>
            <person name="Rosso M.-N."/>
            <person name="Henrissat B."/>
            <person name="Hibbett D."/>
            <person name="Martinez A.T."/>
            <person name="Grigoriev I.V."/>
        </authorList>
    </citation>
    <scope>NUCLEOTIDE SEQUENCE</scope>
    <source>
        <strain evidence="3">ATCC 90797</strain>
    </source>
</reference>
<dbReference type="OrthoDB" id="1062969at2759"/>
<comment type="caution">
    <text evidence="3">The sequence shown here is derived from an EMBL/GenBank/DDBJ whole genome shotgun (WGS) entry which is preliminary data.</text>
</comment>
<feature type="transmembrane region" description="Helical" evidence="1">
    <location>
        <begin position="321"/>
        <end position="343"/>
    </location>
</feature>
<keyword evidence="4" id="KW-1185">Reference proteome</keyword>
<dbReference type="InterPro" id="IPR036404">
    <property type="entry name" value="Jacalin-like_lectin_dom_sf"/>
</dbReference>